<dbReference type="Pfam" id="PF00512">
    <property type="entry name" value="HisKA"/>
    <property type="match status" value="1"/>
</dbReference>
<dbReference type="InterPro" id="IPR000700">
    <property type="entry name" value="PAS-assoc_C"/>
</dbReference>
<dbReference type="PROSITE" id="PS50894">
    <property type="entry name" value="HPT"/>
    <property type="match status" value="1"/>
</dbReference>
<keyword evidence="5" id="KW-0997">Cell inner membrane</keyword>
<organism evidence="23 24">
    <name type="scientific">Spiribacter vilamensis</name>
    <dbReference type="NCBI Taxonomy" id="531306"/>
    <lineage>
        <taxon>Bacteria</taxon>
        <taxon>Pseudomonadati</taxon>
        <taxon>Pseudomonadota</taxon>
        <taxon>Gammaproteobacteria</taxon>
        <taxon>Chromatiales</taxon>
        <taxon>Ectothiorhodospiraceae</taxon>
        <taxon>Spiribacter</taxon>
    </lineage>
</organism>
<keyword evidence="12" id="KW-0902">Two-component regulatory system</keyword>
<dbReference type="Gene3D" id="3.30.450.20">
    <property type="entry name" value="PAS domain"/>
    <property type="match status" value="1"/>
</dbReference>
<dbReference type="InterPro" id="IPR005467">
    <property type="entry name" value="His_kinase_dom"/>
</dbReference>
<dbReference type="Gene3D" id="3.30.565.10">
    <property type="entry name" value="Histidine kinase-like ATPase, C-terminal domain"/>
    <property type="match status" value="1"/>
</dbReference>
<dbReference type="SUPFAM" id="SSF55785">
    <property type="entry name" value="PYP-like sensor domain (PAS domain)"/>
    <property type="match status" value="1"/>
</dbReference>
<dbReference type="SUPFAM" id="SSF47226">
    <property type="entry name" value="Histidine-containing phosphotransfer domain, HPT domain"/>
    <property type="match status" value="1"/>
</dbReference>
<evidence type="ECO:0000256" key="1">
    <source>
        <dbReference type="ARBA" id="ARBA00000085"/>
    </source>
</evidence>
<dbReference type="NCBIfam" id="TIGR00229">
    <property type="entry name" value="sensory_box"/>
    <property type="match status" value="1"/>
</dbReference>
<evidence type="ECO:0000256" key="18">
    <source>
        <dbReference type="SAM" id="SignalP"/>
    </source>
</evidence>
<evidence type="ECO:0000256" key="6">
    <source>
        <dbReference type="ARBA" id="ARBA00022553"/>
    </source>
</evidence>
<feature type="coiled-coil region" evidence="16">
    <location>
        <begin position="640"/>
        <end position="667"/>
    </location>
</feature>
<evidence type="ECO:0000256" key="13">
    <source>
        <dbReference type="ARBA" id="ARBA00023136"/>
    </source>
</evidence>
<evidence type="ECO:0000256" key="10">
    <source>
        <dbReference type="ARBA" id="ARBA00022840"/>
    </source>
</evidence>
<dbReference type="AlphaFoldDB" id="A0A4Q8D2J5"/>
<evidence type="ECO:0000256" key="7">
    <source>
        <dbReference type="ARBA" id="ARBA00022679"/>
    </source>
</evidence>
<accession>A0A4Q8D2J5</accession>
<evidence type="ECO:0000256" key="9">
    <source>
        <dbReference type="ARBA" id="ARBA00022777"/>
    </source>
</evidence>
<evidence type="ECO:0000256" key="16">
    <source>
        <dbReference type="SAM" id="Coils"/>
    </source>
</evidence>
<dbReference type="Pfam" id="PF00072">
    <property type="entry name" value="Response_reg"/>
    <property type="match status" value="1"/>
</dbReference>
<dbReference type="SMART" id="SM00387">
    <property type="entry name" value="HATPase_c"/>
    <property type="match status" value="1"/>
</dbReference>
<dbReference type="InterPro" id="IPR011006">
    <property type="entry name" value="CheY-like_superfamily"/>
</dbReference>
<dbReference type="Pfam" id="PF01627">
    <property type="entry name" value="Hpt"/>
    <property type="match status" value="1"/>
</dbReference>
<dbReference type="InterPro" id="IPR008979">
    <property type="entry name" value="Galactose-bd-like_sf"/>
</dbReference>
<keyword evidence="11 17" id="KW-1133">Transmembrane helix</keyword>
<feature type="transmembrane region" description="Helical" evidence="17">
    <location>
        <begin position="305"/>
        <end position="322"/>
    </location>
</feature>
<evidence type="ECO:0000256" key="14">
    <source>
        <dbReference type="PROSITE-ProRule" id="PRU00110"/>
    </source>
</evidence>
<keyword evidence="6 15" id="KW-0597">Phosphoprotein</keyword>
<dbReference type="PROSITE" id="PS50113">
    <property type="entry name" value="PAC"/>
    <property type="match status" value="1"/>
</dbReference>
<protein>
    <recommendedName>
        <fullName evidence="3">histidine kinase</fullName>
        <ecNumber evidence="3">2.7.13.3</ecNumber>
    </recommendedName>
</protein>
<keyword evidence="4" id="KW-1003">Cell membrane</keyword>
<dbReference type="InterPro" id="IPR001610">
    <property type="entry name" value="PAC"/>
</dbReference>
<dbReference type="InterPro" id="IPR036890">
    <property type="entry name" value="HATPase_C_sf"/>
</dbReference>
<evidence type="ECO:0000256" key="8">
    <source>
        <dbReference type="ARBA" id="ARBA00022692"/>
    </source>
</evidence>
<dbReference type="InterPro" id="IPR004358">
    <property type="entry name" value="Sig_transdc_His_kin-like_C"/>
</dbReference>
<keyword evidence="8 17" id="KW-0812">Transmembrane</keyword>
<dbReference type="SUPFAM" id="SSF49785">
    <property type="entry name" value="Galactose-binding domain-like"/>
    <property type="match status" value="1"/>
</dbReference>
<dbReference type="Pfam" id="PF08447">
    <property type="entry name" value="PAS_3"/>
    <property type="match status" value="1"/>
</dbReference>
<dbReference type="Gene3D" id="3.40.50.2300">
    <property type="match status" value="1"/>
</dbReference>
<comment type="caution">
    <text evidence="23">The sequence shown here is derived from an EMBL/GenBank/DDBJ whole genome shotgun (WGS) entry which is preliminary data.</text>
</comment>
<dbReference type="Pfam" id="PF07695">
    <property type="entry name" value="7TMR-DISM_7TM"/>
    <property type="match status" value="1"/>
</dbReference>
<dbReference type="PROSITE" id="PS50109">
    <property type="entry name" value="HIS_KIN"/>
    <property type="match status" value="1"/>
</dbReference>
<feature type="domain" description="HPt" evidence="22">
    <location>
        <begin position="1047"/>
        <end position="1140"/>
    </location>
</feature>
<feature type="transmembrane region" description="Helical" evidence="17">
    <location>
        <begin position="186"/>
        <end position="207"/>
    </location>
</feature>
<dbReference type="SUPFAM" id="SSF52172">
    <property type="entry name" value="CheY-like"/>
    <property type="match status" value="1"/>
</dbReference>
<evidence type="ECO:0000259" key="22">
    <source>
        <dbReference type="PROSITE" id="PS50894"/>
    </source>
</evidence>
<evidence type="ECO:0000313" key="24">
    <source>
        <dbReference type="Proteomes" id="UP000292298"/>
    </source>
</evidence>
<keyword evidence="7" id="KW-0808">Transferase</keyword>
<keyword evidence="18" id="KW-0732">Signal</keyword>
<evidence type="ECO:0000256" key="2">
    <source>
        <dbReference type="ARBA" id="ARBA00004429"/>
    </source>
</evidence>
<dbReference type="SMART" id="SM00086">
    <property type="entry name" value="PAC"/>
    <property type="match status" value="1"/>
</dbReference>
<evidence type="ECO:0000256" key="11">
    <source>
        <dbReference type="ARBA" id="ARBA00022989"/>
    </source>
</evidence>
<evidence type="ECO:0000313" key="23">
    <source>
        <dbReference type="EMBL" id="RZU99618.1"/>
    </source>
</evidence>
<evidence type="ECO:0000256" key="5">
    <source>
        <dbReference type="ARBA" id="ARBA00022519"/>
    </source>
</evidence>
<evidence type="ECO:0000259" key="19">
    <source>
        <dbReference type="PROSITE" id="PS50109"/>
    </source>
</evidence>
<dbReference type="GO" id="GO:0005886">
    <property type="term" value="C:plasma membrane"/>
    <property type="evidence" value="ECO:0007669"/>
    <property type="project" value="UniProtKB-SubCell"/>
</dbReference>
<keyword evidence="10" id="KW-0067">ATP-binding</keyword>
<dbReference type="SUPFAM" id="SSF47384">
    <property type="entry name" value="Homodimeric domain of signal transducing histidine kinase"/>
    <property type="match status" value="1"/>
</dbReference>
<feature type="domain" description="PAC" evidence="21">
    <location>
        <begin position="607"/>
        <end position="659"/>
    </location>
</feature>
<keyword evidence="10" id="KW-0547">Nucleotide-binding</keyword>
<evidence type="ECO:0000256" key="12">
    <source>
        <dbReference type="ARBA" id="ARBA00023012"/>
    </source>
</evidence>
<feature type="domain" description="Histidine kinase" evidence="19">
    <location>
        <begin position="677"/>
        <end position="890"/>
    </location>
</feature>
<evidence type="ECO:0000259" key="20">
    <source>
        <dbReference type="PROSITE" id="PS50110"/>
    </source>
</evidence>
<keyword evidence="24" id="KW-1185">Reference proteome</keyword>
<feature type="chain" id="PRO_5021002755" description="histidine kinase" evidence="18">
    <location>
        <begin position="21"/>
        <end position="1142"/>
    </location>
</feature>
<feature type="transmembrane region" description="Helical" evidence="17">
    <location>
        <begin position="334"/>
        <end position="356"/>
    </location>
</feature>
<feature type="transmembrane region" description="Helical" evidence="17">
    <location>
        <begin position="281"/>
        <end position="299"/>
    </location>
</feature>
<dbReference type="InterPro" id="IPR003661">
    <property type="entry name" value="HisK_dim/P_dom"/>
</dbReference>
<gene>
    <name evidence="23" type="ORF">EV698_1912</name>
</gene>
<dbReference type="PROSITE" id="PS50110">
    <property type="entry name" value="RESPONSE_REGULATORY"/>
    <property type="match status" value="1"/>
</dbReference>
<evidence type="ECO:0000256" key="17">
    <source>
        <dbReference type="SAM" id="Phobius"/>
    </source>
</evidence>
<sequence>MWAVELLAILVGLLSMPAAADLANPAPGVLDLRHWQPSDTPIALDGDWLIAWADRDEVEPYVMPGVWNGRVIAGVRRDGEGNATLRARLLLPRTDTPLALRINNIKSASQVFLDGEKVAERGRPGTDSASEQADLSGMLVPLPDRGTAELRIQLSNHFHFEGGIDRSVYIGDQRAMESKARIDDTWSLLGIGGMGGLAVYLLALGAWRQISLPGALFVALLLIAATRFAAVSGVLYELPWLTPGMIIRADYLPAFLLPGAYALLLGSLFPDDLWRPVRWGIVGVSTLLGATVLMPPSVFTSLRDPTAVFVIATVLFLALSLLRAVRNRRPGARLVLAGAALLSATAVNDALVAVRLLESSNLIVPGTLGFLAMHGVAVGGRVFDTMEENRRLSDSLRHLTHSLETQVTDRTAALHQKSALLDGALESMAPAVLATTSHGDPQAWNTAFAALFRVEDAVLNSRRRDVLIAGLRDSLGSVASLNGVIPFDGFAGAHAQRVTLPGGEVVEVSAHRRNDGGWVCTFIDVTARRLSETGPQGGAVGTWEWDLIRRRFQGSARYWYSLGYDPRRMRRSHIDSVNDIIDLAHPEDRGTARGALNEVFRSPGRVVARELRVRQRSGEWLWILVRACLVRDRNGEPIRLVAAQSDIQALVEARQSLERARDEARHDAVEKGRLLAVLSHEIRTPLHGMLGQLDLLQREPEMPTAAEPRLALARRTGHETVTLLEDIVAMSGVEAGRQLVRQEPFSPRELLAHVVELVQPRVESSQLAITGRVCESVPDELLGDAPKLRQILLNLLDNAIKFTDAGEIALTMERTGDGWYRLVATDPGRGMAEDETERIFDAFYHSTDVPGAGLGLYIVGRLTRLLGGQVQAESAPGSGSRIFLDLPLDAAKPCNTAEIPSVPRTLGVRVLLVEDEPANRAAVQEILQAEGQKVTAVATAAETLELIAAGNEFDMILLDLRLPGMDGVSVMEQLAVRRQGRKIPVVAFTADDTAERRSAFLQAGGSAVLTKPLELDAFYRLLAGVSVTERSPGAVDDRWSELADRVGTATLARLLDILRDSLCDMRAELETAVTRSDAARCREIAHRIQGSAANYALHKIEAQASVVNHHDDSESINLASELVTTVNAELIALDRRLSEPSS</sequence>
<dbReference type="InterPro" id="IPR000014">
    <property type="entry name" value="PAS"/>
</dbReference>
<dbReference type="CDD" id="cd00130">
    <property type="entry name" value="PAS"/>
    <property type="match status" value="1"/>
</dbReference>
<keyword evidence="9" id="KW-0418">Kinase</keyword>
<feature type="signal peptide" evidence="18">
    <location>
        <begin position="1"/>
        <end position="20"/>
    </location>
</feature>
<dbReference type="Gene3D" id="1.10.287.130">
    <property type="match status" value="1"/>
</dbReference>
<dbReference type="EC" id="2.7.13.3" evidence="3"/>
<evidence type="ECO:0000256" key="15">
    <source>
        <dbReference type="PROSITE-ProRule" id="PRU00169"/>
    </source>
</evidence>
<dbReference type="Proteomes" id="UP000292298">
    <property type="component" value="Unassembled WGS sequence"/>
</dbReference>
<dbReference type="RefSeq" id="WP_165385771.1">
    <property type="nucleotide sequence ID" value="NZ_SHLI01000001.1"/>
</dbReference>
<evidence type="ECO:0000256" key="3">
    <source>
        <dbReference type="ARBA" id="ARBA00012438"/>
    </source>
</evidence>
<dbReference type="GO" id="GO:0009927">
    <property type="term" value="F:histidine phosphotransfer kinase activity"/>
    <property type="evidence" value="ECO:0007669"/>
    <property type="project" value="TreeGrafter"/>
</dbReference>
<reference evidence="23 24" key="1">
    <citation type="submission" date="2019-02" db="EMBL/GenBank/DDBJ databases">
        <title>Genomic Encyclopedia of Type Strains, Phase IV (KMG-IV): sequencing the most valuable type-strain genomes for metagenomic binning, comparative biology and taxonomic classification.</title>
        <authorList>
            <person name="Goeker M."/>
        </authorList>
    </citation>
    <scope>NUCLEOTIDE SEQUENCE [LARGE SCALE GENOMIC DNA]</scope>
    <source>
        <strain evidence="23 24">DSM 21056</strain>
    </source>
</reference>
<feature type="transmembrane region" description="Helical" evidence="17">
    <location>
        <begin position="214"/>
        <end position="236"/>
    </location>
</feature>
<feature type="modified residue" description="Phosphohistidine" evidence="14">
    <location>
        <position position="1086"/>
    </location>
</feature>
<dbReference type="SMART" id="SM00448">
    <property type="entry name" value="REC"/>
    <property type="match status" value="1"/>
</dbReference>
<dbReference type="InterPro" id="IPR036097">
    <property type="entry name" value="HisK_dim/P_sf"/>
</dbReference>
<dbReference type="CDD" id="cd00082">
    <property type="entry name" value="HisKA"/>
    <property type="match status" value="1"/>
</dbReference>
<dbReference type="SMART" id="SM00388">
    <property type="entry name" value="HisKA"/>
    <property type="match status" value="1"/>
</dbReference>
<dbReference type="InterPro" id="IPR013655">
    <property type="entry name" value="PAS_fold_3"/>
</dbReference>
<comment type="subcellular location">
    <subcellularLocation>
        <location evidence="2">Cell inner membrane</location>
        <topology evidence="2">Multi-pass membrane protein</topology>
    </subcellularLocation>
</comment>
<dbReference type="PRINTS" id="PR00344">
    <property type="entry name" value="BCTRLSENSOR"/>
</dbReference>
<comment type="catalytic activity">
    <reaction evidence="1">
        <text>ATP + protein L-histidine = ADP + protein N-phospho-L-histidine.</text>
        <dbReference type="EC" id="2.7.13.3"/>
    </reaction>
</comment>
<dbReference type="EMBL" id="SHLI01000001">
    <property type="protein sequence ID" value="RZU99618.1"/>
    <property type="molecule type" value="Genomic_DNA"/>
</dbReference>
<dbReference type="InterPro" id="IPR003594">
    <property type="entry name" value="HATPase_dom"/>
</dbReference>
<dbReference type="InterPro" id="IPR036641">
    <property type="entry name" value="HPT_dom_sf"/>
</dbReference>
<dbReference type="InterPro" id="IPR011623">
    <property type="entry name" value="7TMR_DISM_rcpt_extracell_dom1"/>
</dbReference>
<dbReference type="SUPFAM" id="SSF55874">
    <property type="entry name" value="ATPase domain of HSP90 chaperone/DNA topoisomerase II/histidine kinase"/>
    <property type="match status" value="1"/>
</dbReference>
<keyword evidence="13 17" id="KW-0472">Membrane</keyword>
<dbReference type="PANTHER" id="PTHR43047:SF72">
    <property type="entry name" value="OSMOSENSING HISTIDINE PROTEIN KINASE SLN1"/>
    <property type="match status" value="1"/>
</dbReference>
<name>A0A4Q8D2J5_9GAMM</name>
<dbReference type="InterPro" id="IPR035965">
    <property type="entry name" value="PAS-like_dom_sf"/>
</dbReference>
<dbReference type="InterPro" id="IPR008207">
    <property type="entry name" value="Sig_transdc_His_kin_Hpt_dom"/>
</dbReference>
<feature type="domain" description="Response regulatory" evidence="20">
    <location>
        <begin position="909"/>
        <end position="1026"/>
    </location>
</feature>
<dbReference type="Gene3D" id="1.20.120.160">
    <property type="entry name" value="HPT domain"/>
    <property type="match status" value="1"/>
</dbReference>
<evidence type="ECO:0000256" key="4">
    <source>
        <dbReference type="ARBA" id="ARBA00022475"/>
    </source>
</evidence>
<dbReference type="CDD" id="cd17546">
    <property type="entry name" value="REC_hyHK_CKI1_RcsC-like"/>
    <property type="match status" value="1"/>
</dbReference>
<keyword evidence="16" id="KW-0175">Coiled coil</keyword>
<dbReference type="InterPro" id="IPR001789">
    <property type="entry name" value="Sig_transdc_resp-reg_receiver"/>
</dbReference>
<proteinExistence type="predicted"/>
<dbReference type="GO" id="GO:0000155">
    <property type="term" value="F:phosphorelay sensor kinase activity"/>
    <property type="evidence" value="ECO:0007669"/>
    <property type="project" value="InterPro"/>
</dbReference>
<evidence type="ECO:0000259" key="21">
    <source>
        <dbReference type="PROSITE" id="PS50113"/>
    </source>
</evidence>
<dbReference type="Pfam" id="PF02518">
    <property type="entry name" value="HATPase_c"/>
    <property type="match status" value="1"/>
</dbReference>
<dbReference type="PANTHER" id="PTHR43047">
    <property type="entry name" value="TWO-COMPONENT HISTIDINE PROTEIN KINASE"/>
    <property type="match status" value="1"/>
</dbReference>
<feature type="modified residue" description="4-aspartylphosphate" evidence="15">
    <location>
        <position position="959"/>
    </location>
</feature>
<feature type="transmembrane region" description="Helical" evidence="17">
    <location>
        <begin position="251"/>
        <end position="269"/>
    </location>
</feature>